<name>A0A7S8C8P5_9HYPH</name>
<proteinExistence type="predicted"/>
<dbReference type="KEGG" id="kmn:HW532_20455"/>
<keyword evidence="2" id="KW-1185">Reference proteome</keyword>
<sequence>MSRQLQGYSLTTAEILYHMPDHPGLLQSFLWQNYDLAPRFPRLIGFLDFWAHNLDGTLAQVCVAHRELVSPAQMRLVGSEWRLN</sequence>
<dbReference type="InterPro" id="IPR009354">
    <property type="entry name" value="Usg"/>
</dbReference>
<evidence type="ECO:0000313" key="1">
    <source>
        <dbReference type="EMBL" id="QPC45445.1"/>
    </source>
</evidence>
<dbReference type="EMBL" id="CP058214">
    <property type="protein sequence ID" value="QPC45445.1"/>
    <property type="molecule type" value="Genomic_DNA"/>
</dbReference>
<accession>A0A7S8C8P5</accession>
<organism evidence="1 2">
    <name type="scientific">Kaustia mangrovi</name>
    <dbReference type="NCBI Taxonomy" id="2593653"/>
    <lineage>
        <taxon>Bacteria</taxon>
        <taxon>Pseudomonadati</taxon>
        <taxon>Pseudomonadota</taxon>
        <taxon>Alphaproteobacteria</taxon>
        <taxon>Hyphomicrobiales</taxon>
        <taxon>Parvibaculaceae</taxon>
        <taxon>Kaustia</taxon>
    </lineage>
</organism>
<gene>
    <name evidence="1" type="ORF">HW532_20455</name>
</gene>
<evidence type="ECO:0000313" key="2">
    <source>
        <dbReference type="Proteomes" id="UP000593594"/>
    </source>
</evidence>
<dbReference type="Proteomes" id="UP000593594">
    <property type="component" value="Chromosome"/>
</dbReference>
<dbReference type="AlphaFoldDB" id="A0A7S8C8P5"/>
<protein>
    <submittedName>
        <fullName evidence="1">Protein usg</fullName>
    </submittedName>
</protein>
<reference evidence="1 2" key="1">
    <citation type="submission" date="2020-06" db="EMBL/GenBank/DDBJ databases">
        <title>Genome sequence of 2 isolates from Red Sea Mangroves.</title>
        <authorList>
            <person name="Sefrji F."/>
            <person name="Michoud G."/>
            <person name="Merlino G."/>
            <person name="Daffonchio D."/>
        </authorList>
    </citation>
    <scope>NUCLEOTIDE SEQUENCE [LARGE SCALE GENOMIC DNA]</scope>
    <source>
        <strain evidence="1 2">R1DC25</strain>
    </source>
</reference>
<dbReference type="Pfam" id="PF06233">
    <property type="entry name" value="Usg"/>
    <property type="match status" value="1"/>
</dbReference>